<comment type="caution">
    <text evidence="1">The sequence shown here is derived from an EMBL/GenBank/DDBJ whole genome shotgun (WGS) entry which is preliminary data.</text>
</comment>
<evidence type="ECO:0000313" key="1">
    <source>
        <dbReference type="EMBL" id="KUG14075.1"/>
    </source>
</evidence>
<name>A0A0W8EZL0_9ZZZZ</name>
<proteinExistence type="predicted"/>
<protein>
    <submittedName>
        <fullName evidence="1">Uncharacterized protein</fullName>
    </submittedName>
</protein>
<dbReference type="EMBL" id="LNQE01001705">
    <property type="protein sequence ID" value="KUG14075.1"/>
    <property type="molecule type" value="Genomic_DNA"/>
</dbReference>
<reference evidence="1" key="1">
    <citation type="journal article" date="2015" name="Proc. Natl. Acad. Sci. U.S.A.">
        <title>Networks of energetic and metabolic interactions define dynamics in microbial communities.</title>
        <authorList>
            <person name="Embree M."/>
            <person name="Liu J.K."/>
            <person name="Al-Bassam M.M."/>
            <person name="Zengler K."/>
        </authorList>
    </citation>
    <scope>NUCLEOTIDE SEQUENCE</scope>
</reference>
<sequence>MSWTGTAELSPFFEIPGPENPAICRSGIWQGAAGMFSDHVRAPGTFS</sequence>
<dbReference type="AlphaFoldDB" id="A0A0W8EZL0"/>
<gene>
    <name evidence="1" type="ORF">ASZ90_016286</name>
</gene>
<accession>A0A0W8EZL0</accession>
<organism evidence="1">
    <name type="scientific">hydrocarbon metagenome</name>
    <dbReference type="NCBI Taxonomy" id="938273"/>
    <lineage>
        <taxon>unclassified sequences</taxon>
        <taxon>metagenomes</taxon>
        <taxon>ecological metagenomes</taxon>
    </lineage>
</organism>